<keyword evidence="1" id="KW-0812">Transmembrane</keyword>
<evidence type="ECO:0000313" key="2">
    <source>
        <dbReference type="EMBL" id="SEI81501.1"/>
    </source>
</evidence>
<protein>
    <recommendedName>
        <fullName evidence="4">DUF2127 domain-containing protein</fullName>
    </recommendedName>
</protein>
<dbReference type="STRING" id="1416801.SAMN05192553_101396"/>
<accession>A0A1H6TNB9</accession>
<evidence type="ECO:0000256" key="1">
    <source>
        <dbReference type="SAM" id="Phobius"/>
    </source>
</evidence>
<evidence type="ECO:0000313" key="3">
    <source>
        <dbReference type="Proteomes" id="UP000199403"/>
    </source>
</evidence>
<feature type="transmembrane region" description="Helical" evidence="1">
    <location>
        <begin position="65"/>
        <end position="83"/>
    </location>
</feature>
<proteinExistence type="predicted"/>
<evidence type="ECO:0008006" key="4">
    <source>
        <dbReference type="Google" id="ProtNLM"/>
    </source>
</evidence>
<keyword evidence="3" id="KW-1185">Reference proteome</keyword>
<sequence>MSNREQRFVFWQKWLTYANLLIIAVGLLVAFAGNSIFFAQHNAFSRQVFFEGEPFSREALVFKNWLFGIIGGSIVGFHTLMLLISENAFKKKEPWAYRAIWYGIASWFLIDSGVSFYYGAIYNVLLINLVALFLIGLPLLMTRAEFTQKIPGE</sequence>
<feature type="transmembrane region" description="Helical" evidence="1">
    <location>
        <begin position="20"/>
        <end position="39"/>
    </location>
</feature>
<name>A0A1H6TNB9_9BACT</name>
<dbReference type="AlphaFoldDB" id="A0A1H6TNB9"/>
<feature type="transmembrane region" description="Helical" evidence="1">
    <location>
        <begin position="116"/>
        <end position="140"/>
    </location>
</feature>
<feature type="transmembrane region" description="Helical" evidence="1">
    <location>
        <begin position="95"/>
        <end position="110"/>
    </location>
</feature>
<dbReference type="EMBL" id="FNZH01000001">
    <property type="protein sequence ID" value="SEI81501.1"/>
    <property type="molecule type" value="Genomic_DNA"/>
</dbReference>
<keyword evidence="1" id="KW-1133">Transmembrane helix</keyword>
<reference evidence="3" key="1">
    <citation type="submission" date="2016-10" db="EMBL/GenBank/DDBJ databases">
        <authorList>
            <person name="Varghese N."/>
            <person name="Submissions S."/>
        </authorList>
    </citation>
    <scope>NUCLEOTIDE SEQUENCE [LARGE SCALE GENOMIC DNA]</scope>
    <source>
        <strain evidence="3">IBRC-M 10761</strain>
    </source>
</reference>
<organism evidence="2 3">
    <name type="scientific">Cyclobacterium xiamenense</name>
    <dbReference type="NCBI Taxonomy" id="1297121"/>
    <lineage>
        <taxon>Bacteria</taxon>
        <taxon>Pseudomonadati</taxon>
        <taxon>Bacteroidota</taxon>
        <taxon>Cytophagia</taxon>
        <taxon>Cytophagales</taxon>
        <taxon>Cyclobacteriaceae</taxon>
        <taxon>Cyclobacterium</taxon>
    </lineage>
</organism>
<dbReference type="RefSeq" id="WP_092168730.1">
    <property type="nucleotide sequence ID" value="NZ_FNZH01000001.1"/>
</dbReference>
<keyword evidence="1" id="KW-0472">Membrane</keyword>
<dbReference type="Proteomes" id="UP000199403">
    <property type="component" value="Unassembled WGS sequence"/>
</dbReference>
<dbReference type="OrthoDB" id="839718at2"/>
<gene>
    <name evidence="2" type="ORF">SAMN05192553_101396</name>
</gene>